<name>A0ABY7FVQ2_MYAAR</name>
<gene>
    <name evidence="1" type="ORF">MAR_010683</name>
</gene>
<dbReference type="EMBL" id="CP111025">
    <property type="protein sequence ID" value="WAR24979.1"/>
    <property type="molecule type" value="Genomic_DNA"/>
</dbReference>
<dbReference type="Proteomes" id="UP001164746">
    <property type="component" value="Chromosome 14"/>
</dbReference>
<evidence type="ECO:0000313" key="2">
    <source>
        <dbReference type="Proteomes" id="UP001164746"/>
    </source>
</evidence>
<keyword evidence="2" id="KW-1185">Reference proteome</keyword>
<organism evidence="1 2">
    <name type="scientific">Mya arenaria</name>
    <name type="common">Soft-shell clam</name>
    <dbReference type="NCBI Taxonomy" id="6604"/>
    <lineage>
        <taxon>Eukaryota</taxon>
        <taxon>Metazoa</taxon>
        <taxon>Spiralia</taxon>
        <taxon>Lophotrochozoa</taxon>
        <taxon>Mollusca</taxon>
        <taxon>Bivalvia</taxon>
        <taxon>Autobranchia</taxon>
        <taxon>Heteroconchia</taxon>
        <taxon>Euheterodonta</taxon>
        <taxon>Imparidentia</taxon>
        <taxon>Neoheterodontei</taxon>
        <taxon>Myida</taxon>
        <taxon>Myoidea</taxon>
        <taxon>Myidae</taxon>
        <taxon>Mya</taxon>
    </lineage>
</organism>
<protein>
    <submittedName>
        <fullName evidence="1">Uncharacterized protein</fullName>
    </submittedName>
</protein>
<proteinExistence type="predicted"/>
<accession>A0ABY7FVQ2</accession>
<evidence type="ECO:0000313" key="1">
    <source>
        <dbReference type="EMBL" id="WAR24979.1"/>
    </source>
</evidence>
<sequence length="89" mass="10832">MLPVFAMYDLEHATFDVQMFAVRTNVSVPDNGHFRNSDRQQVFSRENDRRREWLAVDHHHLKDRYVQVVVEKTHMRVQPRFLLQVKLWI</sequence>
<reference evidence="1" key="1">
    <citation type="submission" date="2022-11" db="EMBL/GenBank/DDBJ databases">
        <title>Centuries of genome instability and evolution in soft-shell clam transmissible cancer (bioRxiv).</title>
        <authorList>
            <person name="Hart S.F.M."/>
            <person name="Yonemitsu M.A."/>
            <person name="Giersch R.M."/>
            <person name="Beal B.F."/>
            <person name="Arriagada G."/>
            <person name="Davis B.W."/>
            <person name="Ostrander E.A."/>
            <person name="Goff S.P."/>
            <person name="Metzger M.J."/>
        </authorList>
    </citation>
    <scope>NUCLEOTIDE SEQUENCE</scope>
    <source>
        <strain evidence="1">MELC-2E11</strain>
        <tissue evidence="1">Siphon/mantle</tissue>
    </source>
</reference>